<name>A0ABU7ZE49_9PAST</name>
<evidence type="ECO:0000313" key="1">
    <source>
        <dbReference type="EMBL" id="MEG9475740.1"/>
    </source>
</evidence>
<gene>
    <name evidence="1" type="ORF">V6W77_05565</name>
</gene>
<protein>
    <submittedName>
        <fullName evidence="1">Uncharacterized protein</fullName>
    </submittedName>
</protein>
<accession>A0ABU7ZE49</accession>
<comment type="caution">
    <text evidence="1">The sequence shown here is derived from an EMBL/GenBank/DDBJ whole genome shotgun (WGS) entry which is preliminary data.</text>
</comment>
<reference evidence="1" key="1">
    <citation type="submission" date="2023-12" db="EMBL/GenBank/DDBJ databases">
        <title>Mannheima indologenes sp. nov. proposed for Clade V organisms of Mannheimia.</title>
        <authorList>
            <person name="Christensen H."/>
        </authorList>
    </citation>
    <scope>NUCLEOTIDE SEQUENCE</scope>
    <source>
        <strain evidence="1">M14.4</strain>
    </source>
</reference>
<organism evidence="1 2">
    <name type="scientific">Mannheimia indoligenes</name>
    <dbReference type="NCBI Taxonomy" id="3103145"/>
    <lineage>
        <taxon>Bacteria</taxon>
        <taxon>Pseudomonadati</taxon>
        <taxon>Pseudomonadota</taxon>
        <taxon>Gammaproteobacteria</taxon>
        <taxon>Pasteurellales</taxon>
        <taxon>Pasteurellaceae</taxon>
        <taxon>Mannheimia</taxon>
    </lineage>
</organism>
<keyword evidence="2" id="KW-1185">Reference proteome</keyword>
<sequence length="165" mass="19303">MTTLTYQDLCKQYSQYTNKLSQRRALVREQIRQLQIALATDLGLLEKLYRKQLNQEPTEPYVRLLDENNVPIEFHQLKAQFSTLGEPNITFKLALALEENENSYPKTLTSLVITAYYISDTLINFVFQDVKENFAFPTNLEDEKPFAPLIQAYKELVLKTYELKN</sequence>
<evidence type="ECO:0000313" key="2">
    <source>
        <dbReference type="Proteomes" id="UP001432017"/>
    </source>
</evidence>
<proteinExistence type="predicted"/>
<dbReference type="Proteomes" id="UP001432017">
    <property type="component" value="Unassembled WGS sequence"/>
</dbReference>
<dbReference type="RefSeq" id="WP_334254038.1">
    <property type="nucleotide sequence ID" value="NZ_JBAJJM010000007.1"/>
</dbReference>
<dbReference type="EMBL" id="JBAJJM010000007">
    <property type="protein sequence ID" value="MEG9475740.1"/>
    <property type="molecule type" value="Genomic_DNA"/>
</dbReference>